<dbReference type="CDD" id="cd12117">
    <property type="entry name" value="A_NRPS_Srf_like"/>
    <property type="match status" value="1"/>
</dbReference>
<evidence type="ECO:0000256" key="1">
    <source>
        <dbReference type="ARBA" id="ARBA00001957"/>
    </source>
</evidence>
<dbReference type="PANTHER" id="PTHR45527">
    <property type="entry name" value="NONRIBOSOMAL PEPTIDE SYNTHETASE"/>
    <property type="match status" value="1"/>
</dbReference>
<dbReference type="NCBIfam" id="TIGR01733">
    <property type="entry name" value="AA-adenyl-dom"/>
    <property type="match status" value="1"/>
</dbReference>
<evidence type="ECO:0000259" key="5">
    <source>
        <dbReference type="PROSITE" id="PS50075"/>
    </source>
</evidence>
<dbReference type="GO" id="GO:0044550">
    <property type="term" value="P:secondary metabolite biosynthetic process"/>
    <property type="evidence" value="ECO:0007669"/>
    <property type="project" value="TreeGrafter"/>
</dbReference>
<feature type="region of interest" description="Disordered" evidence="4">
    <location>
        <begin position="483"/>
        <end position="512"/>
    </location>
</feature>
<keyword evidence="3" id="KW-0597">Phosphoprotein</keyword>
<dbReference type="GO" id="GO:0043041">
    <property type="term" value="P:amino acid activation for nonribosomal peptide biosynthetic process"/>
    <property type="evidence" value="ECO:0007669"/>
    <property type="project" value="TreeGrafter"/>
</dbReference>
<dbReference type="Gene3D" id="3.40.50.980">
    <property type="match status" value="2"/>
</dbReference>
<dbReference type="SUPFAM" id="SSF47336">
    <property type="entry name" value="ACP-like"/>
    <property type="match status" value="1"/>
</dbReference>
<dbReference type="Pfam" id="PF13193">
    <property type="entry name" value="AMP-binding_C"/>
    <property type="match status" value="1"/>
</dbReference>
<feature type="compositionally biased region" description="Low complexity" evidence="4">
    <location>
        <begin position="132"/>
        <end position="145"/>
    </location>
</feature>
<organism evidence="6 7">
    <name type="scientific">Actinomadura namibiensis</name>
    <dbReference type="NCBI Taxonomy" id="182080"/>
    <lineage>
        <taxon>Bacteria</taxon>
        <taxon>Bacillati</taxon>
        <taxon>Actinomycetota</taxon>
        <taxon>Actinomycetes</taxon>
        <taxon>Streptosporangiales</taxon>
        <taxon>Thermomonosporaceae</taxon>
        <taxon>Actinomadura</taxon>
    </lineage>
</organism>
<dbReference type="PROSITE" id="PS50075">
    <property type="entry name" value="CARRIER"/>
    <property type="match status" value="1"/>
</dbReference>
<name>A0A7W3LSC5_ACTNM</name>
<dbReference type="Gene3D" id="2.30.38.10">
    <property type="entry name" value="Luciferase, Domain 3"/>
    <property type="match status" value="1"/>
</dbReference>
<dbReference type="GO" id="GO:0072330">
    <property type="term" value="P:monocarboxylic acid biosynthetic process"/>
    <property type="evidence" value="ECO:0007669"/>
    <property type="project" value="UniProtKB-ARBA"/>
</dbReference>
<dbReference type="AlphaFoldDB" id="A0A7W3LSC5"/>
<dbReference type="InterPro" id="IPR020806">
    <property type="entry name" value="PKS_PP-bd"/>
</dbReference>
<dbReference type="Gene3D" id="3.30.300.30">
    <property type="match status" value="1"/>
</dbReference>
<dbReference type="InterPro" id="IPR010071">
    <property type="entry name" value="AA_adenyl_dom"/>
</dbReference>
<dbReference type="InterPro" id="IPR036736">
    <property type="entry name" value="ACP-like_sf"/>
</dbReference>
<dbReference type="EMBL" id="JACJIA010000006">
    <property type="protein sequence ID" value="MBA8953408.1"/>
    <property type="molecule type" value="Genomic_DNA"/>
</dbReference>
<dbReference type="InterPro" id="IPR009081">
    <property type="entry name" value="PP-bd_ACP"/>
</dbReference>
<comment type="caution">
    <text evidence="6">The sequence shown here is derived from an EMBL/GenBank/DDBJ whole genome shotgun (WGS) entry which is preliminary data.</text>
</comment>
<dbReference type="InterPro" id="IPR020845">
    <property type="entry name" value="AMP-binding_CS"/>
</dbReference>
<keyword evidence="7" id="KW-1185">Reference proteome</keyword>
<dbReference type="Proteomes" id="UP000572680">
    <property type="component" value="Unassembled WGS sequence"/>
</dbReference>
<dbReference type="GO" id="GO:0031177">
    <property type="term" value="F:phosphopantetheine binding"/>
    <property type="evidence" value="ECO:0007669"/>
    <property type="project" value="InterPro"/>
</dbReference>
<evidence type="ECO:0000256" key="4">
    <source>
        <dbReference type="SAM" id="MobiDB-lite"/>
    </source>
</evidence>
<dbReference type="FunFam" id="1.10.1200.10:FF:000016">
    <property type="entry name" value="Non-ribosomal peptide synthase"/>
    <property type="match status" value="1"/>
</dbReference>
<dbReference type="GO" id="GO:0005737">
    <property type="term" value="C:cytoplasm"/>
    <property type="evidence" value="ECO:0007669"/>
    <property type="project" value="TreeGrafter"/>
</dbReference>
<dbReference type="SMART" id="SM00823">
    <property type="entry name" value="PKS_PP"/>
    <property type="match status" value="1"/>
</dbReference>
<feature type="compositionally biased region" description="Basic and acidic residues" evidence="4">
    <location>
        <begin position="483"/>
        <end position="493"/>
    </location>
</feature>
<dbReference type="InterPro" id="IPR000873">
    <property type="entry name" value="AMP-dep_synth/lig_dom"/>
</dbReference>
<evidence type="ECO:0000313" key="7">
    <source>
        <dbReference type="Proteomes" id="UP000572680"/>
    </source>
</evidence>
<protein>
    <submittedName>
        <fullName evidence="6">Amino acid adenylation domain-containing protein</fullName>
    </submittedName>
</protein>
<dbReference type="Gene3D" id="1.10.1200.10">
    <property type="entry name" value="ACP-like"/>
    <property type="match status" value="1"/>
</dbReference>
<evidence type="ECO:0000256" key="2">
    <source>
        <dbReference type="ARBA" id="ARBA00022450"/>
    </source>
</evidence>
<evidence type="ECO:0000313" key="6">
    <source>
        <dbReference type="EMBL" id="MBA8953408.1"/>
    </source>
</evidence>
<dbReference type="PROSITE" id="PS00012">
    <property type="entry name" value="PHOSPHOPANTETHEINE"/>
    <property type="match status" value="1"/>
</dbReference>
<proteinExistence type="predicted"/>
<feature type="domain" description="Carrier" evidence="5">
    <location>
        <begin position="512"/>
        <end position="586"/>
    </location>
</feature>
<feature type="region of interest" description="Disordered" evidence="4">
    <location>
        <begin position="126"/>
        <end position="152"/>
    </location>
</feature>
<dbReference type="PROSITE" id="PS00455">
    <property type="entry name" value="AMP_BINDING"/>
    <property type="match status" value="1"/>
</dbReference>
<gene>
    <name evidence="6" type="ORF">HNR61_005058</name>
</gene>
<dbReference type="Pfam" id="PF00501">
    <property type="entry name" value="AMP-binding"/>
    <property type="match status" value="1"/>
</dbReference>
<dbReference type="SUPFAM" id="SSF56801">
    <property type="entry name" value="Acetyl-CoA synthetase-like"/>
    <property type="match status" value="1"/>
</dbReference>
<comment type="cofactor">
    <cofactor evidence="1">
        <name>pantetheine 4'-phosphate</name>
        <dbReference type="ChEBI" id="CHEBI:47942"/>
    </cofactor>
</comment>
<dbReference type="Pfam" id="PF00550">
    <property type="entry name" value="PP-binding"/>
    <property type="match status" value="1"/>
</dbReference>
<dbReference type="InterPro" id="IPR006162">
    <property type="entry name" value="Ppantetheine_attach_site"/>
</dbReference>
<accession>A0A7W3LSC5</accession>
<dbReference type="RefSeq" id="WP_182845562.1">
    <property type="nucleotide sequence ID" value="NZ_BAAALP010000001.1"/>
</dbReference>
<keyword evidence="2" id="KW-0596">Phosphopantetheine</keyword>
<dbReference type="FunFam" id="3.40.50.980:FF:000001">
    <property type="entry name" value="Non-ribosomal peptide synthetase"/>
    <property type="match status" value="1"/>
</dbReference>
<evidence type="ECO:0000256" key="3">
    <source>
        <dbReference type="ARBA" id="ARBA00022553"/>
    </source>
</evidence>
<dbReference type="InterPro" id="IPR045851">
    <property type="entry name" value="AMP-bd_C_sf"/>
</dbReference>
<dbReference type="InterPro" id="IPR025110">
    <property type="entry name" value="AMP-bd_C"/>
</dbReference>
<reference evidence="6 7" key="1">
    <citation type="submission" date="2020-08" db="EMBL/GenBank/DDBJ databases">
        <title>Genomic Encyclopedia of Type Strains, Phase IV (KMG-IV): sequencing the most valuable type-strain genomes for metagenomic binning, comparative biology and taxonomic classification.</title>
        <authorList>
            <person name="Goeker M."/>
        </authorList>
    </citation>
    <scope>NUCLEOTIDE SEQUENCE [LARGE SCALE GENOMIC DNA]</scope>
    <source>
        <strain evidence="6 7">DSM 44197</strain>
    </source>
</reference>
<sequence length="586" mass="62583">MMTEPLTTEPLLLEPRVHDLVAAQPADRVALVHRDQRLTYGELNARADHLADRLAHEGVTLETPVGVFLERSPEFVVTILAVLRAGGHYVPLDPAYPAHRLDLMVDATGTTVIVTDPDLAGRLPATGATVLTPGTDPTPASSPSPSHRPRVGPDNLAYVMFTSGSTGRPKGVAVRHSGVTRLVHRPGYADLDGEVVLHMSSPSFDAATFEIWGALANGARLVISPSGQASVRELGALIREHRVTTAFLTTGLFHLMADECPEALAGMRQLLTGGDVLSPTHARRFVEAAPGCRLINAYGPTEATTFTTTHPVTGGNDTAIGHPIRATSVHVLDEDLAPAAEGRLYVGGAGLARGYLGDPALTAERFVPDPWTPGGRLYDTGDLVRLRPDGALEFLGRADDQVKRRGFRVEPAEIEEALRADPDVRDAAVVVRGEAAEDKILVAHVVTGRLAQVRSRLTGTLPAYLLPDRWLVAPGLPLNPNGKVDRRALRDLPDASPPPASPPVGEQPVGEQPVSEVEASIAAIWRELFALGDIGRHDDFFELGGHSLLANRMVSRLRVALGVEISLSLVFDHPTIAEMAELVEAA</sequence>
<dbReference type="PANTHER" id="PTHR45527:SF1">
    <property type="entry name" value="FATTY ACID SYNTHASE"/>
    <property type="match status" value="1"/>
</dbReference>